<dbReference type="Pfam" id="PF01584">
    <property type="entry name" value="CheW"/>
    <property type="match status" value="1"/>
</dbReference>
<dbReference type="SUPFAM" id="SSF50341">
    <property type="entry name" value="CheW-like"/>
    <property type="match status" value="1"/>
</dbReference>
<evidence type="ECO:0000259" key="1">
    <source>
        <dbReference type="Pfam" id="PF01584"/>
    </source>
</evidence>
<dbReference type="Proteomes" id="UP001595476">
    <property type="component" value="Unassembled WGS sequence"/>
</dbReference>
<dbReference type="Gene3D" id="1.20.120.30">
    <property type="entry name" value="Aspartate receptor, ligand-binding domain"/>
    <property type="match status" value="1"/>
</dbReference>
<sequence>MANSALIELAGCTVLTFRCNDRFFALPINSVNYIMSEQGNNVNLRSTDHQTRKAMDFNGQVIQIIDFSRLIGASSQVEEVRRVIKLLQQRRQDHISWLDSLEHCLLTDEPFSKATDPDQCAFGLWYDAFETDDDLLSDILKKFDEPHKRIHGSAEILLSLSSSGEKQEAIRRLGIERTTTLKRLLDLFDEAAQRLNDMIRPVLVVLEANDQMFAIELDEVSGILECSTDEVVSSTEDINGYVHVDHIVSAYISRDGLPIHSLIEPKKLLATVTGR</sequence>
<dbReference type="EMBL" id="JBHRSZ010000007">
    <property type="protein sequence ID" value="MFC3152621.1"/>
    <property type="molecule type" value="Genomic_DNA"/>
</dbReference>
<dbReference type="InterPro" id="IPR025991">
    <property type="entry name" value="Chemoreceptor_zinc-bind_dom"/>
</dbReference>
<feature type="domain" description="CheW-like" evidence="1">
    <location>
        <begin position="14"/>
        <end position="88"/>
    </location>
</feature>
<name>A0ABV7HM96_9GAMM</name>
<comment type="caution">
    <text evidence="3">The sequence shown here is derived from an EMBL/GenBank/DDBJ whole genome shotgun (WGS) entry which is preliminary data.</text>
</comment>
<proteinExistence type="predicted"/>
<dbReference type="InterPro" id="IPR036061">
    <property type="entry name" value="CheW-like_dom_sf"/>
</dbReference>
<dbReference type="Pfam" id="PF13682">
    <property type="entry name" value="CZB"/>
    <property type="match status" value="1"/>
</dbReference>
<protein>
    <submittedName>
        <fullName evidence="3">CZB domain-containing protein</fullName>
    </submittedName>
</protein>
<evidence type="ECO:0000313" key="3">
    <source>
        <dbReference type="EMBL" id="MFC3152621.1"/>
    </source>
</evidence>
<feature type="domain" description="Chemoreceptor zinc-binding" evidence="2">
    <location>
        <begin position="94"/>
        <end position="155"/>
    </location>
</feature>
<gene>
    <name evidence="3" type="ORF">ACFOEK_16415</name>
</gene>
<dbReference type="RefSeq" id="WP_386722549.1">
    <property type="nucleotide sequence ID" value="NZ_JBHRSZ010000007.1"/>
</dbReference>
<dbReference type="InterPro" id="IPR002545">
    <property type="entry name" value="CheW-lke_dom"/>
</dbReference>
<reference evidence="4" key="1">
    <citation type="journal article" date="2019" name="Int. J. Syst. Evol. Microbiol.">
        <title>The Global Catalogue of Microorganisms (GCM) 10K type strain sequencing project: providing services to taxonomists for standard genome sequencing and annotation.</title>
        <authorList>
            <consortium name="The Broad Institute Genomics Platform"/>
            <consortium name="The Broad Institute Genome Sequencing Center for Infectious Disease"/>
            <person name="Wu L."/>
            <person name="Ma J."/>
        </authorList>
    </citation>
    <scope>NUCLEOTIDE SEQUENCE [LARGE SCALE GENOMIC DNA]</scope>
    <source>
        <strain evidence="4">KCTC 52438</strain>
    </source>
</reference>
<accession>A0ABV7HM96</accession>
<organism evidence="3 4">
    <name type="scientific">Litoribrevibacter euphylliae</name>
    <dbReference type="NCBI Taxonomy" id="1834034"/>
    <lineage>
        <taxon>Bacteria</taxon>
        <taxon>Pseudomonadati</taxon>
        <taxon>Pseudomonadota</taxon>
        <taxon>Gammaproteobacteria</taxon>
        <taxon>Oceanospirillales</taxon>
        <taxon>Oceanospirillaceae</taxon>
        <taxon>Litoribrevibacter</taxon>
    </lineage>
</organism>
<evidence type="ECO:0000259" key="2">
    <source>
        <dbReference type="Pfam" id="PF13682"/>
    </source>
</evidence>
<evidence type="ECO:0000313" key="4">
    <source>
        <dbReference type="Proteomes" id="UP001595476"/>
    </source>
</evidence>
<keyword evidence="4" id="KW-1185">Reference proteome</keyword>